<evidence type="ECO:0000313" key="1">
    <source>
        <dbReference type="EMBL" id="MPN13606.1"/>
    </source>
</evidence>
<comment type="caution">
    <text evidence="1">The sequence shown here is derived from an EMBL/GenBank/DDBJ whole genome shotgun (WGS) entry which is preliminary data.</text>
</comment>
<organism evidence="1">
    <name type="scientific">bioreactor metagenome</name>
    <dbReference type="NCBI Taxonomy" id="1076179"/>
    <lineage>
        <taxon>unclassified sequences</taxon>
        <taxon>metagenomes</taxon>
        <taxon>ecological metagenomes</taxon>
    </lineage>
</organism>
<gene>
    <name evidence="1" type="ORF">SDC9_160928</name>
</gene>
<reference evidence="1" key="1">
    <citation type="submission" date="2019-08" db="EMBL/GenBank/DDBJ databases">
        <authorList>
            <person name="Kucharzyk K."/>
            <person name="Murdoch R.W."/>
            <person name="Higgins S."/>
            <person name="Loffler F."/>
        </authorList>
    </citation>
    <scope>NUCLEOTIDE SEQUENCE</scope>
</reference>
<proteinExistence type="predicted"/>
<dbReference type="AlphaFoldDB" id="A0A645FIZ0"/>
<protein>
    <submittedName>
        <fullName evidence="1">Uncharacterized protein</fullName>
    </submittedName>
</protein>
<name>A0A645FIZ0_9ZZZZ</name>
<sequence length="161" mass="17620">MFGFKYLHECFTLGERQVGFVPDKLPPVFRHNTKILLAKFHPVGELDGPAHVVVGWTDTVLCQHYTGFLPGLAGGNEELWRWRNVQFRTVSAVVKFPFAVVVGLCYQGSPVLSAVGSEHCRNAEHVASCTDSCCLLGVSTPCKSYCTDTVDCVVSNLGKVT</sequence>
<accession>A0A645FIZ0</accession>
<dbReference type="EMBL" id="VSSQ01060122">
    <property type="protein sequence ID" value="MPN13606.1"/>
    <property type="molecule type" value="Genomic_DNA"/>
</dbReference>